<keyword evidence="3" id="KW-1185">Reference proteome</keyword>
<reference evidence="2 3" key="1">
    <citation type="submission" date="2021-08" db="EMBL/GenBank/DDBJ databases">
        <authorList>
            <person name="Tuo L."/>
        </authorList>
    </citation>
    <scope>NUCLEOTIDE SEQUENCE [LARGE SCALE GENOMIC DNA]</scope>
    <source>
        <strain evidence="2 3">JCM 31229</strain>
    </source>
</reference>
<evidence type="ECO:0000313" key="2">
    <source>
        <dbReference type="EMBL" id="MBY8825505.1"/>
    </source>
</evidence>
<name>A0ABS7PVW2_9SPHN</name>
<dbReference type="EMBL" id="JAINVV010000012">
    <property type="protein sequence ID" value="MBY8825505.1"/>
    <property type="molecule type" value="Genomic_DNA"/>
</dbReference>
<dbReference type="InterPro" id="IPR052345">
    <property type="entry name" value="Rad_response_metalloprotease"/>
</dbReference>
<gene>
    <name evidence="2" type="ORF">K7G82_24600</name>
</gene>
<dbReference type="RefSeq" id="WP_222992606.1">
    <property type="nucleotide sequence ID" value="NZ_JAINVV010000012.1"/>
</dbReference>
<organism evidence="2 3">
    <name type="scientific">Sphingomonas colocasiae</name>
    <dbReference type="NCBI Taxonomy" id="1848973"/>
    <lineage>
        <taxon>Bacteria</taxon>
        <taxon>Pseudomonadati</taxon>
        <taxon>Pseudomonadota</taxon>
        <taxon>Alphaproteobacteria</taxon>
        <taxon>Sphingomonadales</taxon>
        <taxon>Sphingomonadaceae</taxon>
        <taxon>Sphingomonas</taxon>
    </lineage>
</organism>
<dbReference type="PANTHER" id="PTHR43236:SF2">
    <property type="entry name" value="BLL0069 PROTEIN"/>
    <property type="match status" value="1"/>
</dbReference>
<dbReference type="Gene3D" id="1.10.10.2910">
    <property type="match status" value="1"/>
</dbReference>
<dbReference type="Pfam" id="PF06114">
    <property type="entry name" value="Peptidase_M78"/>
    <property type="match status" value="1"/>
</dbReference>
<dbReference type="InterPro" id="IPR010359">
    <property type="entry name" value="IrrE_HExxH"/>
</dbReference>
<feature type="domain" description="IrrE N-terminal-like" evidence="1">
    <location>
        <begin position="290"/>
        <end position="378"/>
    </location>
</feature>
<comment type="caution">
    <text evidence="2">The sequence shown here is derived from an EMBL/GenBank/DDBJ whole genome shotgun (WGS) entry which is preliminary data.</text>
</comment>
<proteinExistence type="predicted"/>
<dbReference type="PANTHER" id="PTHR43236">
    <property type="entry name" value="ANTITOXIN HIGA1"/>
    <property type="match status" value="1"/>
</dbReference>
<evidence type="ECO:0000313" key="3">
    <source>
        <dbReference type="Proteomes" id="UP000706039"/>
    </source>
</evidence>
<sequence>MTAVSSADLDKVFGADVAGDTAEARAMNSRREFVRGQTMLAEASPEATGHRMAAAEALYNYGFGTLLTAVEKGQAVLVRERAEPARTLTRYRDALGYAREHLARLAKVPVDDIVRAETPGKISSIWTLERLAIPLAIDERYLGVRDQPNGEDLGVRLRELANGQDYPFRLSPTAVAALAEGAWVIARQRSLEAQLKRGPIFVRDRFEPDGDYGYPTYLNGYRLAAQTRDLLNLDPEAPIESMRALVSDTLDIPLVQTKMGASFAGATIAHGAERGIVVNIDGANQNVWVRRMTLAHELGHLLWDPAEHLNRLTVDRYDDLKVNSPERRDPVEIRANAFAIALLAPPAAVDRIVQTANDVPSAVYEVSRHFGISVSAAQAHVGNVNRVRVVMPRPGQPAEASDEMRATEDFTVDYFPIGNLPPSVVGRFSWVVARALVENLISLDTAAGLLRTTPDKLDRHTLDYILALTGPR</sequence>
<dbReference type="Proteomes" id="UP000706039">
    <property type="component" value="Unassembled WGS sequence"/>
</dbReference>
<accession>A0ABS7PVW2</accession>
<protein>
    <submittedName>
        <fullName evidence="2">ImmA/IrrE family metallo-endopeptidase</fullName>
    </submittedName>
</protein>
<evidence type="ECO:0000259" key="1">
    <source>
        <dbReference type="Pfam" id="PF06114"/>
    </source>
</evidence>